<evidence type="ECO:0000256" key="4">
    <source>
        <dbReference type="PROSITE-ProRule" id="PRU00134"/>
    </source>
</evidence>
<keyword evidence="2 4" id="KW-0863">Zinc-finger</keyword>
<comment type="caution">
    <text evidence="6">The sequence shown here is derived from an EMBL/GenBank/DDBJ whole genome shotgun (WGS) entry which is preliminary data.</text>
</comment>
<dbReference type="InterPro" id="IPR002893">
    <property type="entry name" value="Znf_MYND"/>
</dbReference>
<sequence length="346" mass="40963">MAAKTVKRYRSLLFIEYVLRKNYDQVIEIYNEFASKYAHIVNLGAHILEKENIHFPMELKMMQVHYELALIRTTKKLCNIPTLKSFIYREMNAEHTQKAAILKIHLVEALRVSKEYDHAIDLERKLLCLPNLVEIEPFETAASLFISYLERYRVEKHQSPQSASKANNYSLVKRVFDIIPVEYKRTFNDDNLKQDFFLALAQWSFLCHKLGDEQHALDYVQRAIIWVEFIARAKWKFRDHCFTCRQKSNTSSKLQLVCRDCRASCYCGIDHQRESWMKNEVQGTRLGHKVFCPVLKVFRIWMEAEENGDEEREAKMERRFKRECIAFLAYGLGLKDKCFEAKDFAS</sequence>
<evidence type="ECO:0000313" key="7">
    <source>
        <dbReference type="Proteomes" id="UP001054902"/>
    </source>
</evidence>
<proteinExistence type="predicted"/>
<organism evidence="6 7">
    <name type="scientific">Chaetoceros tenuissimus</name>
    <dbReference type="NCBI Taxonomy" id="426638"/>
    <lineage>
        <taxon>Eukaryota</taxon>
        <taxon>Sar</taxon>
        <taxon>Stramenopiles</taxon>
        <taxon>Ochrophyta</taxon>
        <taxon>Bacillariophyta</taxon>
        <taxon>Coscinodiscophyceae</taxon>
        <taxon>Chaetocerotophycidae</taxon>
        <taxon>Chaetocerotales</taxon>
        <taxon>Chaetocerotaceae</taxon>
        <taxon>Chaetoceros</taxon>
    </lineage>
</organism>
<keyword evidence="1" id="KW-0479">Metal-binding</keyword>
<evidence type="ECO:0000259" key="5">
    <source>
        <dbReference type="PROSITE" id="PS50865"/>
    </source>
</evidence>
<protein>
    <recommendedName>
        <fullName evidence="5">MYND-type domain-containing protein</fullName>
    </recommendedName>
</protein>
<keyword evidence="7" id="KW-1185">Reference proteome</keyword>
<dbReference type="GO" id="GO:0008270">
    <property type="term" value="F:zinc ion binding"/>
    <property type="evidence" value="ECO:0007669"/>
    <property type="project" value="UniProtKB-KW"/>
</dbReference>
<name>A0AAD3D3C8_9STRA</name>
<gene>
    <name evidence="6" type="ORF">CTEN210_13484</name>
</gene>
<dbReference type="Proteomes" id="UP001054902">
    <property type="component" value="Unassembled WGS sequence"/>
</dbReference>
<evidence type="ECO:0000256" key="2">
    <source>
        <dbReference type="ARBA" id="ARBA00022771"/>
    </source>
</evidence>
<dbReference type="AlphaFoldDB" id="A0AAD3D3C8"/>
<evidence type="ECO:0000256" key="1">
    <source>
        <dbReference type="ARBA" id="ARBA00022723"/>
    </source>
</evidence>
<evidence type="ECO:0000313" key="6">
    <source>
        <dbReference type="EMBL" id="GFH57008.1"/>
    </source>
</evidence>
<reference evidence="6 7" key="1">
    <citation type="journal article" date="2021" name="Sci. Rep.">
        <title>The genome of the diatom Chaetoceros tenuissimus carries an ancient integrated fragment of an extant virus.</title>
        <authorList>
            <person name="Hongo Y."/>
            <person name="Kimura K."/>
            <person name="Takaki Y."/>
            <person name="Yoshida Y."/>
            <person name="Baba S."/>
            <person name="Kobayashi G."/>
            <person name="Nagasaki K."/>
            <person name="Hano T."/>
            <person name="Tomaru Y."/>
        </authorList>
    </citation>
    <scope>NUCLEOTIDE SEQUENCE [LARGE SCALE GENOMIC DNA]</scope>
    <source>
        <strain evidence="6 7">NIES-3715</strain>
    </source>
</reference>
<keyword evidence="3" id="KW-0862">Zinc</keyword>
<evidence type="ECO:0000256" key="3">
    <source>
        <dbReference type="ARBA" id="ARBA00022833"/>
    </source>
</evidence>
<accession>A0AAD3D3C8</accession>
<dbReference type="PROSITE" id="PS50865">
    <property type="entry name" value="ZF_MYND_2"/>
    <property type="match status" value="1"/>
</dbReference>
<dbReference type="EMBL" id="BLLK01000057">
    <property type="protein sequence ID" value="GFH57008.1"/>
    <property type="molecule type" value="Genomic_DNA"/>
</dbReference>
<feature type="domain" description="MYND-type" evidence="5">
    <location>
        <begin position="241"/>
        <end position="292"/>
    </location>
</feature>